<evidence type="ECO:0000259" key="9">
    <source>
        <dbReference type="PROSITE" id="PS50929"/>
    </source>
</evidence>
<dbReference type="EMBL" id="AP018203">
    <property type="protein sequence ID" value="BAY58161.1"/>
    <property type="molecule type" value="Genomic_DNA"/>
</dbReference>
<dbReference type="Pfam" id="PF00005">
    <property type="entry name" value="ABC_tran"/>
    <property type="match status" value="1"/>
</dbReference>
<dbReference type="GO" id="GO:0016887">
    <property type="term" value="F:ATP hydrolysis activity"/>
    <property type="evidence" value="ECO:0007669"/>
    <property type="project" value="InterPro"/>
</dbReference>
<dbReference type="GO" id="GO:0005886">
    <property type="term" value="C:plasma membrane"/>
    <property type="evidence" value="ECO:0007669"/>
    <property type="project" value="UniProtKB-SubCell"/>
</dbReference>
<evidence type="ECO:0000256" key="5">
    <source>
        <dbReference type="ARBA" id="ARBA00022989"/>
    </source>
</evidence>
<dbReference type="InterPro" id="IPR036640">
    <property type="entry name" value="ABC1_TM_sf"/>
</dbReference>
<keyword evidence="4" id="KW-0067">ATP-binding</keyword>
<feature type="transmembrane region" description="Helical" evidence="7">
    <location>
        <begin position="146"/>
        <end position="166"/>
    </location>
</feature>
<accession>A0A1Z4JN35</accession>
<dbReference type="FunFam" id="3.40.50.300:FF:001035">
    <property type="entry name" value="ABC transporter ATP-binding protein YojI"/>
    <property type="match status" value="1"/>
</dbReference>
<dbReference type="InterPro" id="IPR003439">
    <property type="entry name" value="ABC_transporter-like_ATP-bd"/>
</dbReference>
<dbReference type="PROSITE" id="PS00211">
    <property type="entry name" value="ABC_TRANSPORTER_1"/>
    <property type="match status" value="1"/>
</dbReference>
<dbReference type="AlphaFoldDB" id="A0A1Z4JN35"/>
<dbReference type="Gene3D" id="3.40.50.300">
    <property type="entry name" value="P-loop containing nucleotide triphosphate hydrolases"/>
    <property type="match status" value="1"/>
</dbReference>
<feature type="transmembrane region" description="Helical" evidence="7">
    <location>
        <begin position="48"/>
        <end position="74"/>
    </location>
</feature>
<feature type="domain" description="ABC transporter" evidence="8">
    <location>
        <begin position="323"/>
        <end position="536"/>
    </location>
</feature>
<dbReference type="GO" id="GO:0015833">
    <property type="term" value="P:peptide transport"/>
    <property type="evidence" value="ECO:0007669"/>
    <property type="project" value="InterPro"/>
</dbReference>
<dbReference type="InterPro" id="IPR039421">
    <property type="entry name" value="Type_1_exporter"/>
</dbReference>
<keyword evidence="3" id="KW-0547">Nucleotide-binding</keyword>
<dbReference type="GO" id="GO:0034040">
    <property type="term" value="F:ATPase-coupled lipid transmembrane transporter activity"/>
    <property type="evidence" value="ECO:0007669"/>
    <property type="project" value="TreeGrafter"/>
</dbReference>
<reference evidence="10 11" key="1">
    <citation type="submission" date="2017-06" db="EMBL/GenBank/DDBJ databases">
        <title>Genome sequencing of cyanobaciteial culture collection at National Institute for Environmental Studies (NIES).</title>
        <authorList>
            <person name="Hirose Y."/>
            <person name="Shimura Y."/>
            <person name="Fujisawa T."/>
            <person name="Nakamura Y."/>
            <person name="Kawachi M."/>
        </authorList>
    </citation>
    <scope>NUCLEOTIDE SEQUENCE [LARGE SCALE GENOMIC DNA]</scope>
    <source>
        <strain evidence="10 11">NIES-2135</strain>
    </source>
</reference>
<evidence type="ECO:0000256" key="3">
    <source>
        <dbReference type="ARBA" id="ARBA00022741"/>
    </source>
</evidence>
<dbReference type="PANTHER" id="PTHR24221:SF654">
    <property type="entry name" value="ATP-BINDING CASSETTE SUB-FAMILY B MEMBER 6"/>
    <property type="match status" value="1"/>
</dbReference>
<evidence type="ECO:0000256" key="1">
    <source>
        <dbReference type="ARBA" id="ARBA00004651"/>
    </source>
</evidence>
<evidence type="ECO:0000256" key="2">
    <source>
        <dbReference type="ARBA" id="ARBA00022692"/>
    </source>
</evidence>
<dbReference type="Proteomes" id="UP000217895">
    <property type="component" value="Chromosome"/>
</dbReference>
<evidence type="ECO:0000256" key="6">
    <source>
        <dbReference type="ARBA" id="ARBA00023136"/>
    </source>
</evidence>
<dbReference type="Gene3D" id="1.20.1560.10">
    <property type="entry name" value="ABC transporter type 1, transmembrane domain"/>
    <property type="match status" value="1"/>
</dbReference>
<evidence type="ECO:0000313" key="11">
    <source>
        <dbReference type="Proteomes" id="UP000217895"/>
    </source>
</evidence>
<dbReference type="SUPFAM" id="SSF52540">
    <property type="entry name" value="P-loop containing nucleoside triphosphate hydrolases"/>
    <property type="match status" value="1"/>
</dbReference>
<dbReference type="InterPro" id="IPR027417">
    <property type="entry name" value="P-loop_NTPase"/>
</dbReference>
<keyword evidence="2 7" id="KW-0812">Transmembrane</keyword>
<evidence type="ECO:0000256" key="7">
    <source>
        <dbReference type="SAM" id="Phobius"/>
    </source>
</evidence>
<keyword evidence="6 7" id="KW-0472">Membrane</keyword>
<dbReference type="Pfam" id="PF00664">
    <property type="entry name" value="ABC_membrane"/>
    <property type="match status" value="1"/>
</dbReference>
<dbReference type="GO" id="GO:1904680">
    <property type="term" value="F:peptide transmembrane transporter activity"/>
    <property type="evidence" value="ECO:0007669"/>
    <property type="project" value="InterPro"/>
</dbReference>
<organism evidence="10 11">
    <name type="scientific">Leptolyngbya boryana NIES-2135</name>
    <dbReference type="NCBI Taxonomy" id="1973484"/>
    <lineage>
        <taxon>Bacteria</taxon>
        <taxon>Bacillati</taxon>
        <taxon>Cyanobacteriota</taxon>
        <taxon>Cyanophyceae</taxon>
        <taxon>Leptolyngbyales</taxon>
        <taxon>Leptolyngbyaceae</taxon>
        <taxon>Leptolyngbya group</taxon>
        <taxon>Leptolyngbya</taxon>
    </lineage>
</organism>
<dbReference type="InterPro" id="IPR017871">
    <property type="entry name" value="ABC_transporter-like_CS"/>
</dbReference>
<feature type="domain" description="ABC transmembrane type-1" evidence="9">
    <location>
        <begin position="18"/>
        <end position="289"/>
    </location>
</feature>
<evidence type="ECO:0000313" key="10">
    <source>
        <dbReference type="EMBL" id="BAY58161.1"/>
    </source>
</evidence>
<dbReference type="PANTHER" id="PTHR24221">
    <property type="entry name" value="ATP-BINDING CASSETTE SUB-FAMILY B"/>
    <property type="match status" value="1"/>
</dbReference>
<gene>
    <name evidence="10" type="ORF">NIES2135_50340</name>
</gene>
<name>A0A1Z4JN35_LEPBY</name>
<protein>
    <submittedName>
        <fullName evidence="10">Cyclic peptide transporter</fullName>
    </submittedName>
</protein>
<dbReference type="SUPFAM" id="SSF90123">
    <property type="entry name" value="ABC transporter transmembrane region"/>
    <property type="match status" value="1"/>
</dbReference>
<dbReference type="InterPro" id="IPR003593">
    <property type="entry name" value="AAA+_ATPase"/>
</dbReference>
<evidence type="ECO:0000256" key="4">
    <source>
        <dbReference type="ARBA" id="ARBA00022840"/>
    </source>
</evidence>
<dbReference type="GO" id="GO:0005524">
    <property type="term" value="F:ATP binding"/>
    <property type="evidence" value="ECO:0007669"/>
    <property type="project" value="UniProtKB-KW"/>
</dbReference>
<evidence type="ECO:0000259" key="8">
    <source>
        <dbReference type="PROSITE" id="PS50893"/>
    </source>
</evidence>
<dbReference type="InterPro" id="IPR011527">
    <property type="entry name" value="ABC1_TM_dom"/>
</dbReference>
<proteinExistence type="predicted"/>
<dbReference type="SMART" id="SM00382">
    <property type="entry name" value="AAA"/>
    <property type="match status" value="1"/>
</dbReference>
<feature type="transmembrane region" description="Helical" evidence="7">
    <location>
        <begin position="226"/>
        <end position="251"/>
    </location>
</feature>
<dbReference type="GO" id="GO:0140359">
    <property type="term" value="F:ABC-type transporter activity"/>
    <property type="evidence" value="ECO:0007669"/>
    <property type="project" value="InterPro"/>
</dbReference>
<dbReference type="PROSITE" id="PS50929">
    <property type="entry name" value="ABC_TM1F"/>
    <property type="match status" value="1"/>
</dbReference>
<dbReference type="InterPro" id="IPR005898">
    <property type="entry name" value="Cyc_pep_transpt_SyrD/YojI"/>
</dbReference>
<feature type="transmembrane region" description="Helical" evidence="7">
    <location>
        <begin position="115"/>
        <end position="140"/>
    </location>
</feature>
<dbReference type="CDD" id="cd03228">
    <property type="entry name" value="ABCC_MRP_Like"/>
    <property type="match status" value="1"/>
</dbReference>
<dbReference type="PROSITE" id="PS50893">
    <property type="entry name" value="ABC_TRANSPORTER_2"/>
    <property type="match status" value="1"/>
</dbReference>
<keyword evidence="11" id="KW-1185">Reference proteome</keyword>
<keyword evidence="5 7" id="KW-1133">Transmembrane helix</keyword>
<dbReference type="NCBIfam" id="TIGR01194">
    <property type="entry name" value="cyc_pep_trnsptr"/>
    <property type="match status" value="1"/>
</dbReference>
<sequence length="537" mass="60753">MQLISFLFRSSRKLVSIAILTGFLSGASSAGLIALISRALGNGAVSQIAWAFVGLAIVSLITSVISQMVLIQLAQDAVFKLRLQLSRQILSSELRHLEQLGNARMMATLTEDVQAVATAVSSFPFLCIDLATVVGCFVYIGSLSWVVFAMVMGLFFFAFATCQWMLNQARRRMVFAREDQDVLFRHFRSITDGIKEMKLHYPRRQVFLRDELETASASFRRHNIHALVLFASAGSWGKLIFFFAIGFVMFALPGIVSIPPETLSGYVLTFTYLMLPLDKMVLKLPILSQASVSLQKIDMLGLSLKQKAESTTIPSTVQTWNRLELKSVTHSYYQSEDTKFTLGTIDLTLNAGEIVFIVGGNGSGKSTFAKLLTGLYAPETGTILLDGEPITEHNREWYRQHFSTVFADFYLFDRLLGLDASDEDAQRYLQQLQLEHKVQVVDGRLSTTELSQGQRKRLALLTAYLEDRPIYLFDEWASDQDPIFRELFYTEFLPKLKHRGKTVWVISHDDHYFQFSDRVIKLDYGKVEYDRVTSEHP</sequence>
<comment type="subcellular location">
    <subcellularLocation>
        <location evidence="1">Cell membrane</location>
        <topology evidence="1">Multi-pass membrane protein</topology>
    </subcellularLocation>
</comment>